<proteinExistence type="predicted"/>
<feature type="domain" description="Nucleotide modification associated" evidence="1">
    <location>
        <begin position="2"/>
        <end position="199"/>
    </location>
</feature>
<dbReference type="EMBL" id="JBHUDZ010000012">
    <property type="protein sequence ID" value="MFD1603357.1"/>
    <property type="molecule type" value="Genomic_DNA"/>
</dbReference>
<organism evidence="2 3">
    <name type="scientific">Flavobacterium artemisiae</name>
    <dbReference type="NCBI Taxonomy" id="2126556"/>
    <lineage>
        <taxon>Bacteria</taxon>
        <taxon>Pseudomonadati</taxon>
        <taxon>Bacteroidota</taxon>
        <taxon>Flavobacteriia</taxon>
        <taxon>Flavobacteriales</taxon>
        <taxon>Flavobacteriaceae</taxon>
        <taxon>Flavobacterium</taxon>
    </lineage>
</organism>
<dbReference type="Proteomes" id="UP001597138">
    <property type="component" value="Unassembled WGS sequence"/>
</dbReference>
<evidence type="ECO:0000313" key="3">
    <source>
        <dbReference type="Proteomes" id="UP001597138"/>
    </source>
</evidence>
<dbReference type="InterPro" id="IPR041180">
    <property type="entry name" value="Nmad2"/>
</dbReference>
<dbReference type="Pfam" id="PF18753">
    <property type="entry name" value="Nmad2"/>
    <property type="match status" value="1"/>
</dbReference>
<name>A0ABW4HDY7_9FLAO</name>
<reference evidence="3" key="1">
    <citation type="journal article" date="2019" name="Int. J. Syst. Evol. Microbiol.">
        <title>The Global Catalogue of Microorganisms (GCM) 10K type strain sequencing project: providing services to taxonomists for standard genome sequencing and annotation.</title>
        <authorList>
            <consortium name="The Broad Institute Genomics Platform"/>
            <consortium name="The Broad Institute Genome Sequencing Center for Infectious Disease"/>
            <person name="Wu L."/>
            <person name="Ma J."/>
        </authorList>
    </citation>
    <scope>NUCLEOTIDE SEQUENCE [LARGE SCALE GENOMIC DNA]</scope>
    <source>
        <strain evidence="3">CCUG 70865</strain>
    </source>
</reference>
<comment type="caution">
    <text evidence="2">The sequence shown here is derived from an EMBL/GenBank/DDBJ whole genome shotgun (WGS) entry which is preliminary data.</text>
</comment>
<accession>A0ABW4HDY7</accession>
<keyword evidence="3" id="KW-1185">Reference proteome</keyword>
<sequence length="202" mass="23274">MKYYSYKIEHDFGLAPNPFGSYCTLAVCRPTIRGNKNLEIGDWIIGTGSAKLKNLHHLIYAMKVEEKLTFNEYWNDPRFNYKKPQIKGSLVQIYGDNFYHQDSITQKWIQEDSAHSFQDGSPNPGHIKVDTDGKYVLISKTFYYLGDNSILIPENLRDICSNGRNMKGPSIDIKNADNFIKWIQDECQLGIQGNPISWKDIK</sequence>
<dbReference type="RefSeq" id="WP_379815303.1">
    <property type="nucleotide sequence ID" value="NZ_JBHUDZ010000012.1"/>
</dbReference>
<protein>
    <recommendedName>
        <fullName evidence="1">Nucleotide modification associated domain-containing protein</fullName>
    </recommendedName>
</protein>
<gene>
    <name evidence="2" type="ORF">ACFSC2_11470</name>
</gene>
<evidence type="ECO:0000259" key="1">
    <source>
        <dbReference type="Pfam" id="PF18753"/>
    </source>
</evidence>
<evidence type="ECO:0000313" key="2">
    <source>
        <dbReference type="EMBL" id="MFD1603357.1"/>
    </source>
</evidence>